<reference evidence="1" key="3">
    <citation type="submission" date="2020-11" db="EMBL/GenBank/DDBJ databases">
        <title>Enhanced detection system for hospital associated transmission using whole genome sequencing surveillance.</title>
        <authorList>
            <person name="Harrison L.H."/>
            <person name="Van Tyne D."/>
            <person name="Marsh J.W."/>
            <person name="Griffith M.P."/>
            <person name="Snyder D.J."/>
            <person name="Cooper V.S."/>
            <person name="Mustapha M."/>
        </authorList>
    </citation>
    <scope>NUCLEOTIDE SEQUENCE</scope>
    <source>
        <strain evidence="1">CB00014</strain>
    </source>
</reference>
<organism evidence="2 3">
    <name type="scientific">Citrobacter koseri</name>
    <name type="common">Citrobacter diversus</name>
    <dbReference type="NCBI Taxonomy" id="545"/>
    <lineage>
        <taxon>Bacteria</taxon>
        <taxon>Pseudomonadati</taxon>
        <taxon>Pseudomonadota</taxon>
        <taxon>Gammaproteobacteria</taxon>
        <taxon>Enterobacterales</taxon>
        <taxon>Enterobacteriaceae</taxon>
        <taxon>Citrobacter</taxon>
    </lineage>
</organism>
<reference evidence="3" key="2">
    <citation type="submission" date="2018-10" db="EMBL/GenBank/DDBJ databases">
        <title>FDA dAtabase for Regulatory Grade micrObial Sequences (FDA-ARGOS): Supporting development and validation of Infectious Disease Dx tests.</title>
        <authorList>
            <person name="Goldberg B."/>
            <person name="Campos J."/>
            <person name="Tallon L."/>
            <person name="Sadzewicz L."/>
            <person name="Zhao X."/>
            <person name="Vavikolanu K."/>
            <person name="Mehta A."/>
            <person name="Aluvathingal J."/>
            <person name="Nadendla S."/>
            <person name="Geyer C."/>
            <person name="Nandy P."/>
            <person name="Yan Y."/>
            <person name="Sichtig H."/>
        </authorList>
    </citation>
    <scope>NUCLEOTIDE SEQUENCE [LARGE SCALE GENOMIC DNA]</scope>
    <source>
        <strain evidence="3">FDAARGOS_526</strain>
    </source>
</reference>
<dbReference type="Proteomes" id="UP000807555">
    <property type="component" value="Unassembled WGS sequence"/>
</dbReference>
<evidence type="ECO:0000313" key="1">
    <source>
        <dbReference type="EMBL" id="MBJ9870699.1"/>
    </source>
</evidence>
<evidence type="ECO:0000313" key="2">
    <source>
        <dbReference type="EMBL" id="RSC17466.1"/>
    </source>
</evidence>
<name>A0AAQ0V708_CITKO</name>
<sequence length="81" mass="9036">MKKLKVTIAHLEEHCDGIVRGTQVTYQIIQDGRVLVEDTLSGKASHPFSKTYDVNASDAVISVTHDRHDLSWLTIAAEFVE</sequence>
<evidence type="ECO:0000313" key="3">
    <source>
        <dbReference type="Proteomes" id="UP000282299"/>
    </source>
</evidence>
<dbReference type="Proteomes" id="UP000282299">
    <property type="component" value="Unassembled WGS sequence"/>
</dbReference>
<dbReference type="EMBL" id="JADVNV010000015">
    <property type="protein sequence ID" value="MBJ9870699.1"/>
    <property type="molecule type" value="Genomic_DNA"/>
</dbReference>
<dbReference type="RefSeq" id="WP_058667672.1">
    <property type="nucleotide sequence ID" value="NZ_ABTEQQ020000001.1"/>
</dbReference>
<dbReference type="EMBL" id="RKIT01000002">
    <property type="protein sequence ID" value="RSC17466.1"/>
    <property type="molecule type" value="Genomic_DNA"/>
</dbReference>
<proteinExistence type="predicted"/>
<accession>A0AAQ0V708</accession>
<protein>
    <submittedName>
        <fullName evidence="2">Uncharacterized protein</fullName>
    </submittedName>
</protein>
<gene>
    <name evidence="2" type="ORF">EGS84_11180</name>
    <name evidence="1" type="ORF">I5687_22410</name>
</gene>
<comment type="caution">
    <text evidence="2">The sequence shown here is derived from an EMBL/GenBank/DDBJ whole genome shotgun (WGS) entry which is preliminary data.</text>
</comment>
<reference evidence="2" key="1">
    <citation type="submission" date="2018-10" db="EMBL/GenBank/DDBJ databases">
        <title>FDA dAtabase for Regulatory Grade micrObial Sequences (FDA-ARGOS): Supporting development and validation of Infectious Disease Dx tests.</title>
        <authorList>
            <person name="Campos J."/>
            <person name="Goldberg B."/>
            <person name="Tallon L.J."/>
            <person name="Sadzewicz L."/>
            <person name="Zhao X."/>
            <person name="Vavikolanu K."/>
            <person name="Mehta A."/>
            <person name="Aluvathingal J."/>
            <person name="Nadendla S."/>
            <person name="Geyer C."/>
            <person name="Nandy P."/>
            <person name="Yan Y."/>
            <person name="Sichtig H."/>
        </authorList>
    </citation>
    <scope>NUCLEOTIDE SEQUENCE</scope>
    <source>
        <strain evidence="2">FDAARGOS_526</strain>
    </source>
</reference>
<dbReference type="AlphaFoldDB" id="A0AAQ0V708"/>